<protein>
    <submittedName>
        <fullName evidence="4">AAA+-type ATPase</fullName>
    </submittedName>
</protein>
<dbReference type="PANTHER" id="PTHR23077">
    <property type="entry name" value="AAA-FAMILY ATPASE"/>
    <property type="match status" value="1"/>
</dbReference>
<dbReference type="Pfam" id="PF00004">
    <property type="entry name" value="AAA"/>
    <property type="match status" value="1"/>
</dbReference>
<dbReference type="GO" id="GO:0005524">
    <property type="term" value="F:ATP binding"/>
    <property type="evidence" value="ECO:0007669"/>
    <property type="project" value="UniProtKB-KW"/>
</dbReference>
<keyword evidence="2" id="KW-0067">ATP-binding</keyword>
<feature type="domain" description="AAA+ ATPase" evidence="3">
    <location>
        <begin position="241"/>
        <end position="374"/>
    </location>
</feature>
<dbReference type="Gene3D" id="1.10.8.60">
    <property type="match status" value="1"/>
</dbReference>
<organism evidence="4 5">
    <name type="scientific">Heterodermia speciosa</name>
    <dbReference type="NCBI Taxonomy" id="116794"/>
    <lineage>
        <taxon>Eukaryota</taxon>
        <taxon>Fungi</taxon>
        <taxon>Dikarya</taxon>
        <taxon>Ascomycota</taxon>
        <taxon>Pezizomycotina</taxon>
        <taxon>Lecanoromycetes</taxon>
        <taxon>OSLEUM clade</taxon>
        <taxon>Lecanoromycetidae</taxon>
        <taxon>Caliciales</taxon>
        <taxon>Physciaceae</taxon>
        <taxon>Heterodermia</taxon>
    </lineage>
</organism>
<evidence type="ECO:0000256" key="1">
    <source>
        <dbReference type="ARBA" id="ARBA00022741"/>
    </source>
</evidence>
<accession>A0A8H3FG71</accession>
<dbReference type="Gene3D" id="3.40.50.300">
    <property type="entry name" value="P-loop containing nucleotide triphosphate hydrolases"/>
    <property type="match status" value="2"/>
</dbReference>
<evidence type="ECO:0000313" key="4">
    <source>
        <dbReference type="EMBL" id="CAF9923986.1"/>
    </source>
</evidence>
<dbReference type="GO" id="GO:0016887">
    <property type="term" value="F:ATP hydrolysis activity"/>
    <property type="evidence" value="ECO:0007669"/>
    <property type="project" value="InterPro"/>
</dbReference>
<dbReference type="EMBL" id="CAJPDS010000034">
    <property type="protein sequence ID" value="CAF9923986.1"/>
    <property type="molecule type" value="Genomic_DNA"/>
</dbReference>
<dbReference type="SUPFAM" id="SSF52540">
    <property type="entry name" value="P-loop containing nucleoside triphosphate hydrolases"/>
    <property type="match status" value="1"/>
</dbReference>
<dbReference type="PANTHER" id="PTHR23077:SF27">
    <property type="entry name" value="ATPASE FAMILY GENE 2 PROTEIN HOMOLOG A"/>
    <property type="match status" value="1"/>
</dbReference>
<sequence length="513" mass="57979">MGESRSYAVRPHPNNAARTDMTDLFWVYLSPSNLFLHGLKNGDACQFETARGALCSAIVFDNPKLQDSVVQTSKTFQGLYSIKLGDRISVHSSQNPIVNAQDIVLRETSQTEGHKWLTDYDRHFWAWILEDTLQRAVYLCPGLPFDKIEARRQKRSFQIIRINGSSDLTVYRFIPEMNVKIHIENGNLKDDTSSTAIRDALRIPSDGIAGLDRQLAQINLRLTSYDEHPPAIDFPRGYSKRRGGIVICGPSGTGKTLILNEIAKLSWRRVVYLDDHDHYQRPSDRADFVRKAFANARREQPSVIIIRRLEAIAGRSNPDNSSAINMTSLLTSQLDALDGTKVLVIAETNNITSVDDEVRKLGRLDFEVEMTVPDSKSRKEILRLASGLPKNSTSALFDNIGNRTHGYVGADLFKLFWQATDNARGRILANQEQHPGKDDGATELTEVQEITEEDLSNAMVEIRPSAMREVFLETPKVRWDDICGQHHVKRSLKQAIEWPFKVMAMIHAHDLFN</sequence>
<dbReference type="GO" id="GO:0005737">
    <property type="term" value="C:cytoplasm"/>
    <property type="evidence" value="ECO:0007669"/>
    <property type="project" value="TreeGrafter"/>
</dbReference>
<evidence type="ECO:0000256" key="2">
    <source>
        <dbReference type="ARBA" id="ARBA00022840"/>
    </source>
</evidence>
<name>A0A8H3FG71_9LECA</name>
<comment type="caution">
    <text evidence="4">The sequence shown here is derived from an EMBL/GenBank/DDBJ whole genome shotgun (WGS) entry which is preliminary data.</text>
</comment>
<dbReference type="SMART" id="SM00382">
    <property type="entry name" value="AAA"/>
    <property type="match status" value="1"/>
</dbReference>
<dbReference type="Proteomes" id="UP000664521">
    <property type="component" value="Unassembled WGS sequence"/>
</dbReference>
<reference evidence="4" key="1">
    <citation type="submission" date="2021-03" db="EMBL/GenBank/DDBJ databases">
        <authorList>
            <person name="Tagirdzhanova G."/>
        </authorList>
    </citation>
    <scope>NUCLEOTIDE SEQUENCE</scope>
</reference>
<dbReference type="InterPro" id="IPR003959">
    <property type="entry name" value="ATPase_AAA_core"/>
</dbReference>
<keyword evidence="5" id="KW-1185">Reference proteome</keyword>
<evidence type="ECO:0000313" key="5">
    <source>
        <dbReference type="Proteomes" id="UP000664521"/>
    </source>
</evidence>
<dbReference type="InterPro" id="IPR027417">
    <property type="entry name" value="P-loop_NTPase"/>
</dbReference>
<keyword evidence="1" id="KW-0547">Nucleotide-binding</keyword>
<dbReference type="OrthoDB" id="27435at2759"/>
<evidence type="ECO:0000259" key="3">
    <source>
        <dbReference type="SMART" id="SM00382"/>
    </source>
</evidence>
<dbReference type="InterPro" id="IPR003593">
    <property type="entry name" value="AAA+_ATPase"/>
</dbReference>
<dbReference type="AlphaFoldDB" id="A0A8H3FG71"/>
<gene>
    <name evidence="4" type="primary">AFG2_2</name>
    <name evidence="4" type="ORF">HETSPECPRED_005483</name>
</gene>
<proteinExistence type="predicted"/>
<dbReference type="InterPro" id="IPR050168">
    <property type="entry name" value="AAA_ATPase_domain"/>
</dbReference>